<dbReference type="PANTHER" id="PTHR42718">
    <property type="entry name" value="MAJOR FACILITATOR SUPERFAMILY MULTIDRUG TRANSPORTER MFSC"/>
    <property type="match status" value="1"/>
</dbReference>
<dbReference type="PATRIC" id="fig|2746.7.peg.4509"/>
<evidence type="ECO:0000313" key="9">
    <source>
        <dbReference type="Proteomes" id="UP000092504"/>
    </source>
</evidence>
<organism evidence="8 9">
    <name type="scientific">Halomonas elongata</name>
    <dbReference type="NCBI Taxonomy" id="2746"/>
    <lineage>
        <taxon>Bacteria</taxon>
        <taxon>Pseudomonadati</taxon>
        <taxon>Pseudomonadota</taxon>
        <taxon>Gammaproteobacteria</taxon>
        <taxon>Oceanospirillales</taxon>
        <taxon>Halomonadaceae</taxon>
        <taxon>Halomonas</taxon>
    </lineage>
</organism>
<evidence type="ECO:0000259" key="7">
    <source>
        <dbReference type="PROSITE" id="PS50850"/>
    </source>
</evidence>
<feature type="transmembrane region" description="Helical" evidence="6">
    <location>
        <begin position="160"/>
        <end position="182"/>
    </location>
</feature>
<keyword evidence="4 6" id="KW-1133">Transmembrane helix</keyword>
<evidence type="ECO:0000256" key="6">
    <source>
        <dbReference type="SAM" id="Phobius"/>
    </source>
</evidence>
<name>A0A1B8NZ45_HALEL</name>
<dbReference type="GO" id="GO:0022857">
    <property type="term" value="F:transmembrane transporter activity"/>
    <property type="evidence" value="ECO:0007669"/>
    <property type="project" value="InterPro"/>
</dbReference>
<evidence type="ECO:0000256" key="5">
    <source>
        <dbReference type="ARBA" id="ARBA00023136"/>
    </source>
</evidence>
<dbReference type="Pfam" id="PF07690">
    <property type="entry name" value="MFS_1"/>
    <property type="match status" value="1"/>
</dbReference>
<dbReference type="AlphaFoldDB" id="A0A1B8NZ45"/>
<evidence type="ECO:0000256" key="1">
    <source>
        <dbReference type="ARBA" id="ARBA00004141"/>
    </source>
</evidence>
<dbReference type="PROSITE" id="PS50850">
    <property type="entry name" value="MFS"/>
    <property type="match status" value="1"/>
</dbReference>
<feature type="transmembrane region" description="Helical" evidence="6">
    <location>
        <begin position="100"/>
        <end position="121"/>
    </location>
</feature>
<feature type="transmembrane region" description="Helical" evidence="6">
    <location>
        <begin position="74"/>
        <end position="94"/>
    </location>
</feature>
<evidence type="ECO:0000256" key="2">
    <source>
        <dbReference type="ARBA" id="ARBA00022448"/>
    </source>
</evidence>
<feature type="transmembrane region" description="Helical" evidence="6">
    <location>
        <begin position="45"/>
        <end position="67"/>
    </location>
</feature>
<proteinExistence type="predicted"/>
<dbReference type="Gene3D" id="1.20.1250.20">
    <property type="entry name" value="MFS general substrate transporter like domains"/>
    <property type="match status" value="1"/>
</dbReference>
<dbReference type="EMBL" id="MAJD01000002">
    <property type="protein sequence ID" value="OBX35307.1"/>
    <property type="molecule type" value="Genomic_DNA"/>
</dbReference>
<dbReference type="PROSITE" id="PS51257">
    <property type="entry name" value="PROKAR_LIPOPROTEIN"/>
    <property type="match status" value="1"/>
</dbReference>
<dbReference type="SUPFAM" id="SSF103473">
    <property type="entry name" value="MFS general substrate transporter"/>
    <property type="match status" value="1"/>
</dbReference>
<evidence type="ECO:0000256" key="4">
    <source>
        <dbReference type="ARBA" id="ARBA00022989"/>
    </source>
</evidence>
<keyword evidence="2" id="KW-0813">Transport</keyword>
<evidence type="ECO:0000313" key="8">
    <source>
        <dbReference type="EMBL" id="OBX35307.1"/>
    </source>
</evidence>
<feature type="domain" description="Major facilitator superfamily (MFS) profile" evidence="7">
    <location>
        <begin position="4"/>
        <end position="210"/>
    </location>
</feature>
<dbReference type="InterPro" id="IPR020846">
    <property type="entry name" value="MFS_dom"/>
</dbReference>
<dbReference type="GO" id="GO:0016020">
    <property type="term" value="C:membrane"/>
    <property type="evidence" value="ECO:0007669"/>
    <property type="project" value="UniProtKB-SubCell"/>
</dbReference>
<reference evidence="8 9" key="1">
    <citation type="submission" date="2016-06" db="EMBL/GenBank/DDBJ databases">
        <title>Genome sequence of halotolerant plant growth promoting strain of Halomonas elongata HEK1 isolated from salterns of Rann of Kutch, Gujarat, India.</title>
        <authorList>
            <person name="Gaba S."/>
            <person name="Singh R.N."/>
            <person name="Abrol S."/>
            <person name="Kaushik R."/>
            <person name="Saxena A.K."/>
        </authorList>
    </citation>
    <scope>NUCLEOTIDE SEQUENCE [LARGE SCALE GENOMIC DNA]</scope>
    <source>
        <strain evidence="8 9">HEK1</strain>
    </source>
</reference>
<comment type="subcellular location">
    <subcellularLocation>
        <location evidence="1">Membrane</location>
        <topology evidence="1">Multi-pass membrane protein</topology>
    </subcellularLocation>
</comment>
<evidence type="ECO:0000256" key="3">
    <source>
        <dbReference type="ARBA" id="ARBA00022692"/>
    </source>
</evidence>
<keyword evidence="3 6" id="KW-0812">Transmembrane</keyword>
<protein>
    <submittedName>
        <fullName evidence="8">Multidrug export protein EmrB</fullName>
    </submittedName>
</protein>
<dbReference type="InterPro" id="IPR036259">
    <property type="entry name" value="MFS_trans_sf"/>
</dbReference>
<gene>
    <name evidence="8" type="primary">emrB_2</name>
    <name evidence="8" type="ORF">A8U91_04379</name>
</gene>
<keyword evidence="5 6" id="KW-0472">Membrane</keyword>
<accession>A0A1B8NZ45</accession>
<dbReference type="PANTHER" id="PTHR42718:SF9">
    <property type="entry name" value="MAJOR FACILITATOR SUPERFAMILY MULTIDRUG TRANSPORTER MFSC"/>
    <property type="match status" value="1"/>
</dbReference>
<feature type="transmembrane region" description="Helical" evidence="6">
    <location>
        <begin position="133"/>
        <end position="154"/>
    </location>
</feature>
<dbReference type="Proteomes" id="UP000092504">
    <property type="component" value="Unassembled WGS sequence"/>
</dbReference>
<dbReference type="InterPro" id="IPR011701">
    <property type="entry name" value="MFS"/>
</dbReference>
<comment type="caution">
    <text evidence="8">The sequence shown here is derived from an EMBL/GenBank/DDBJ whole genome shotgun (WGS) entry which is preliminary data.</text>
</comment>
<sequence>MSLRLVLGLVGMLLACIGADINQEATTLALADIRGAFGYSVDQGSWFTTLYSIGAAMGMLVAPWLAMTFSVRRFAAVAAVLLGLLGLACATTESRSLLLMLRWCQGLTTGFLIPLLMMVALRFLTPALKLFGLAAYGLTATFAPNIAMPVVAWAHHGLGIGFVFWAVLPLCLTAAGLILHGLPQDPLRLERWQQFDWLGWGWDGRCAPAS</sequence>